<evidence type="ECO:0000313" key="5">
    <source>
        <dbReference type="Proteomes" id="UP000054843"/>
    </source>
</evidence>
<dbReference type="Pfam" id="PF00258">
    <property type="entry name" value="Flavodoxin_1"/>
    <property type="match status" value="1"/>
</dbReference>
<sequence>MLDRTEISGNSIDSTEHSDTVINGLQKETLTSNRSSNKANILRHVVWPQLPHVHRPLSSQSWRTKITMDEQLGSGDAGSWLSLVDWFVLGFGLLVALAYFWQNKFESRRSQICVSFKPIIPAQTSNGTLDTHSFVAKMKAAGKNMVVFYGSQTGTAEDLAFRLAKDAVRYGMKAIALDPEEYDPEDLYMLAEIPNSLAVFCMATYGEGDPTDNAREFFEYLHRSEADLSGVNYAFRFSVWEIKPMNISMQWENTLTNSWQKWVPHVCVSLELVTTMEIWKKILLFGEKSFGCRFADILT</sequence>
<dbReference type="GO" id="GO:0003958">
    <property type="term" value="F:NADPH-hemoprotein reductase activity"/>
    <property type="evidence" value="ECO:0007669"/>
    <property type="project" value="TreeGrafter"/>
</dbReference>
<dbReference type="PROSITE" id="PS50902">
    <property type="entry name" value="FLAVODOXIN_LIKE"/>
    <property type="match status" value="1"/>
</dbReference>
<dbReference type="GO" id="GO:0009725">
    <property type="term" value="P:response to hormone"/>
    <property type="evidence" value="ECO:0007669"/>
    <property type="project" value="TreeGrafter"/>
</dbReference>
<dbReference type="PANTHER" id="PTHR19384">
    <property type="entry name" value="NITRIC OXIDE SYNTHASE-RELATED"/>
    <property type="match status" value="1"/>
</dbReference>
<evidence type="ECO:0000256" key="2">
    <source>
        <dbReference type="SAM" id="Phobius"/>
    </source>
</evidence>
<accession>A0A0V1N075</accession>
<evidence type="ECO:0000256" key="1">
    <source>
        <dbReference type="ARBA" id="ARBA00022630"/>
    </source>
</evidence>
<feature type="transmembrane region" description="Helical" evidence="2">
    <location>
        <begin position="80"/>
        <end position="101"/>
    </location>
</feature>
<dbReference type="GO" id="GO:0050660">
    <property type="term" value="F:flavin adenine dinucleotide binding"/>
    <property type="evidence" value="ECO:0007669"/>
    <property type="project" value="TreeGrafter"/>
</dbReference>
<dbReference type="GO" id="GO:0010181">
    <property type="term" value="F:FMN binding"/>
    <property type="evidence" value="ECO:0007669"/>
    <property type="project" value="InterPro"/>
</dbReference>
<reference evidence="4 5" key="1">
    <citation type="submission" date="2015-01" db="EMBL/GenBank/DDBJ databases">
        <title>Evolution of Trichinella species and genotypes.</title>
        <authorList>
            <person name="Korhonen P.K."/>
            <person name="Edoardo P."/>
            <person name="Giuseppe L.R."/>
            <person name="Gasser R.B."/>
        </authorList>
    </citation>
    <scope>NUCLEOTIDE SEQUENCE [LARGE SCALE GENOMIC DNA]</scope>
    <source>
        <strain evidence="4">ISS1980</strain>
    </source>
</reference>
<dbReference type="AlphaFoldDB" id="A0A0V1N075"/>
<dbReference type="InterPro" id="IPR001094">
    <property type="entry name" value="Flavdoxin-like"/>
</dbReference>
<proteinExistence type="predicted"/>
<gene>
    <name evidence="4" type="primary">POR</name>
    <name evidence="4" type="ORF">T10_13418</name>
</gene>
<dbReference type="Proteomes" id="UP000054843">
    <property type="component" value="Unassembled WGS sequence"/>
</dbReference>
<feature type="domain" description="Flavodoxin-like" evidence="3">
    <location>
        <begin position="145"/>
        <end position="299"/>
    </location>
</feature>
<dbReference type="InterPro" id="IPR008254">
    <property type="entry name" value="Flavodoxin/NO_synth"/>
</dbReference>
<name>A0A0V1N075_9BILA</name>
<organism evidence="4 5">
    <name type="scientific">Trichinella papuae</name>
    <dbReference type="NCBI Taxonomy" id="268474"/>
    <lineage>
        <taxon>Eukaryota</taxon>
        <taxon>Metazoa</taxon>
        <taxon>Ecdysozoa</taxon>
        <taxon>Nematoda</taxon>
        <taxon>Enoplea</taxon>
        <taxon>Dorylaimia</taxon>
        <taxon>Trichinellida</taxon>
        <taxon>Trichinellidae</taxon>
        <taxon>Trichinella</taxon>
    </lineage>
</organism>
<dbReference type="SUPFAM" id="SSF52218">
    <property type="entry name" value="Flavoproteins"/>
    <property type="match status" value="1"/>
</dbReference>
<dbReference type="InterPro" id="IPR029039">
    <property type="entry name" value="Flavoprotein-like_sf"/>
</dbReference>
<keyword evidence="2" id="KW-0472">Membrane</keyword>
<keyword evidence="2" id="KW-0812">Transmembrane</keyword>
<dbReference type="GO" id="GO:0005829">
    <property type="term" value="C:cytosol"/>
    <property type="evidence" value="ECO:0007669"/>
    <property type="project" value="TreeGrafter"/>
</dbReference>
<protein>
    <submittedName>
        <fullName evidence="4">NADPH--cytochrome P450 reductase</fullName>
    </submittedName>
</protein>
<evidence type="ECO:0000259" key="3">
    <source>
        <dbReference type="PROSITE" id="PS50902"/>
    </source>
</evidence>
<keyword evidence="2" id="KW-1133">Transmembrane helix</keyword>
<evidence type="ECO:0000313" key="4">
    <source>
        <dbReference type="EMBL" id="KRZ77410.1"/>
    </source>
</evidence>
<keyword evidence="5" id="KW-1185">Reference proteome</keyword>
<keyword evidence="1" id="KW-0285">Flavoprotein</keyword>
<dbReference type="PRINTS" id="PR00369">
    <property type="entry name" value="FLAVODOXIN"/>
</dbReference>
<dbReference type="EMBL" id="JYDO01000019">
    <property type="protein sequence ID" value="KRZ77410.1"/>
    <property type="molecule type" value="Genomic_DNA"/>
</dbReference>
<dbReference type="Gene3D" id="3.40.50.360">
    <property type="match status" value="1"/>
</dbReference>
<comment type="caution">
    <text evidence="4">The sequence shown here is derived from an EMBL/GenBank/DDBJ whole genome shotgun (WGS) entry which is preliminary data.</text>
</comment>
<dbReference type="PANTHER" id="PTHR19384:SF17">
    <property type="entry name" value="NADPH--CYTOCHROME P450 REDUCTASE"/>
    <property type="match status" value="1"/>
</dbReference>